<evidence type="ECO:0000313" key="4">
    <source>
        <dbReference type="Proteomes" id="UP000283269"/>
    </source>
</evidence>
<dbReference type="AlphaFoldDB" id="A0A409XMU7"/>
<name>A0A409XMU7_PSICY</name>
<dbReference type="EMBL" id="NHYD01001134">
    <property type="protein sequence ID" value="PPQ92061.1"/>
    <property type="molecule type" value="Genomic_DNA"/>
</dbReference>
<sequence length="106" mass="11624">ANGSSKPSKKAKTSTKKSFKSKGKAKSSTEDDDDDDDDSVPAVVGIEMNQHVSLAFSLKYLVNFFKSASFSGKVQLLMSNDVPLLVAYDFTKGYIRYYLASHISDD</sequence>
<dbReference type="GO" id="GO:0043626">
    <property type="term" value="C:PCNA complex"/>
    <property type="evidence" value="ECO:0007669"/>
    <property type="project" value="TreeGrafter"/>
</dbReference>
<reference evidence="3 4" key="1">
    <citation type="journal article" date="2018" name="Evol. Lett.">
        <title>Horizontal gene cluster transfer increased hallucinogenic mushroom diversity.</title>
        <authorList>
            <person name="Reynolds H.T."/>
            <person name="Vijayakumar V."/>
            <person name="Gluck-Thaler E."/>
            <person name="Korotkin H.B."/>
            <person name="Matheny P.B."/>
            <person name="Slot J.C."/>
        </authorList>
    </citation>
    <scope>NUCLEOTIDE SEQUENCE [LARGE SCALE GENOMIC DNA]</scope>
    <source>
        <strain evidence="3 4">2631</strain>
    </source>
</reference>
<dbReference type="GO" id="GO:0006272">
    <property type="term" value="P:leading strand elongation"/>
    <property type="evidence" value="ECO:0007669"/>
    <property type="project" value="TreeGrafter"/>
</dbReference>
<gene>
    <name evidence="3" type="ORF">CVT25_007494</name>
</gene>
<evidence type="ECO:0000259" key="2">
    <source>
        <dbReference type="Pfam" id="PF02747"/>
    </source>
</evidence>
<dbReference type="GO" id="GO:0006298">
    <property type="term" value="P:mismatch repair"/>
    <property type="evidence" value="ECO:0007669"/>
    <property type="project" value="TreeGrafter"/>
</dbReference>
<protein>
    <recommendedName>
        <fullName evidence="2">Proliferating cell nuclear antigen PCNA C-terminal domain-containing protein</fullName>
    </recommendedName>
</protein>
<feature type="region of interest" description="Disordered" evidence="1">
    <location>
        <begin position="1"/>
        <end position="41"/>
    </location>
</feature>
<dbReference type="Pfam" id="PF02747">
    <property type="entry name" value="PCNA_C"/>
    <property type="match status" value="1"/>
</dbReference>
<dbReference type="InParanoid" id="A0A409XMU7"/>
<dbReference type="OrthoDB" id="534348at2759"/>
<evidence type="ECO:0000313" key="3">
    <source>
        <dbReference type="EMBL" id="PPQ92061.1"/>
    </source>
</evidence>
<feature type="compositionally biased region" description="Basic residues" evidence="1">
    <location>
        <begin position="7"/>
        <end position="25"/>
    </location>
</feature>
<feature type="compositionally biased region" description="Acidic residues" evidence="1">
    <location>
        <begin position="30"/>
        <end position="39"/>
    </location>
</feature>
<dbReference type="InterPro" id="IPR046938">
    <property type="entry name" value="DNA_clamp_sf"/>
</dbReference>
<proteinExistence type="predicted"/>
<dbReference type="GO" id="GO:0003677">
    <property type="term" value="F:DNA binding"/>
    <property type="evidence" value="ECO:0007669"/>
    <property type="project" value="InterPro"/>
</dbReference>
<comment type="caution">
    <text evidence="3">The sequence shown here is derived from an EMBL/GenBank/DDBJ whole genome shotgun (WGS) entry which is preliminary data.</text>
</comment>
<dbReference type="InterPro" id="IPR000730">
    <property type="entry name" value="Pr_cel_nuc_antig"/>
</dbReference>
<dbReference type="Proteomes" id="UP000283269">
    <property type="component" value="Unassembled WGS sequence"/>
</dbReference>
<dbReference type="GO" id="GO:0006275">
    <property type="term" value="P:regulation of DNA replication"/>
    <property type="evidence" value="ECO:0007669"/>
    <property type="project" value="InterPro"/>
</dbReference>
<feature type="non-terminal residue" evidence="3">
    <location>
        <position position="1"/>
    </location>
</feature>
<dbReference type="GO" id="GO:0019985">
    <property type="term" value="P:translesion synthesis"/>
    <property type="evidence" value="ECO:0007669"/>
    <property type="project" value="TreeGrafter"/>
</dbReference>
<dbReference type="PANTHER" id="PTHR11352">
    <property type="entry name" value="PROLIFERATING CELL NUCLEAR ANTIGEN"/>
    <property type="match status" value="1"/>
</dbReference>
<accession>A0A409XMU7</accession>
<dbReference type="PRINTS" id="PR00339">
    <property type="entry name" value="PCNACYCLIN"/>
</dbReference>
<keyword evidence="4" id="KW-1185">Reference proteome</keyword>
<dbReference type="STRING" id="93625.A0A409XMU7"/>
<dbReference type="InterPro" id="IPR022649">
    <property type="entry name" value="Pr_cel_nuc_antig_C"/>
</dbReference>
<dbReference type="GO" id="GO:0030337">
    <property type="term" value="F:DNA polymerase processivity factor activity"/>
    <property type="evidence" value="ECO:0007669"/>
    <property type="project" value="InterPro"/>
</dbReference>
<evidence type="ECO:0000256" key="1">
    <source>
        <dbReference type="SAM" id="MobiDB-lite"/>
    </source>
</evidence>
<feature type="domain" description="Proliferating cell nuclear antigen PCNA C-terminal" evidence="2">
    <location>
        <begin position="32"/>
        <end position="100"/>
    </location>
</feature>
<dbReference type="PANTHER" id="PTHR11352:SF0">
    <property type="entry name" value="PROLIFERATING CELL NUCLEAR ANTIGEN"/>
    <property type="match status" value="1"/>
</dbReference>
<dbReference type="SUPFAM" id="SSF55979">
    <property type="entry name" value="DNA clamp"/>
    <property type="match status" value="1"/>
</dbReference>
<dbReference type="Gene3D" id="3.10.150.10">
    <property type="entry name" value="DNA Polymerase III, subunit A, domain 2"/>
    <property type="match status" value="1"/>
</dbReference>
<organism evidence="3 4">
    <name type="scientific">Psilocybe cyanescens</name>
    <dbReference type="NCBI Taxonomy" id="93625"/>
    <lineage>
        <taxon>Eukaryota</taxon>
        <taxon>Fungi</taxon>
        <taxon>Dikarya</taxon>
        <taxon>Basidiomycota</taxon>
        <taxon>Agaricomycotina</taxon>
        <taxon>Agaricomycetes</taxon>
        <taxon>Agaricomycetidae</taxon>
        <taxon>Agaricales</taxon>
        <taxon>Agaricineae</taxon>
        <taxon>Strophariaceae</taxon>
        <taxon>Psilocybe</taxon>
    </lineage>
</organism>